<gene>
    <name evidence="5" type="ORF">ACFQS1_02770</name>
</gene>
<dbReference type="Proteomes" id="UP001596548">
    <property type="component" value="Unassembled WGS sequence"/>
</dbReference>
<dbReference type="SUPFAM" id="SSF48008">
    <property type="entry name" value="GntR ligand-binding domain-like"/>
    <property type="match status" value="1"/>
</dbReference>
<dbReference type="PRINTS" id="PR00035">
    <property type="entry name" value="HTHGNTR"/>
</dbReference>
<dbReference type="InterPro" id="IPR036390">
    <property type="entry name" value="WH_DNA-bd_sf"/>
</dbReference>
<dbReference type="EMBL" id="JBHTBJ010000001">
    <property type="protein sequence ID" value="MFC7272892.1"/>
    <property type="molecule type" value="Genomic_DNA"/>
</dbReference>
<organism evidence="5 6">
    <name type="scientific">Paractinoplanes rhizophilus</name>
    <dbReference type="NCBI Taxonomy" id="1416877"/>
    <lineage>
        <taxon>Bacteria</taxon>
        <taxon>Bacillati</taxon>
        <taxon>Actinomycetota</taxon>
        <taxon>Actinomycetes</taxon>
        <taxon>Micromonosporales</taxon>
        <taxon>Micromonosporaceae</taxon>
        <taxon>Paractinoplanes</taxon>
    </lineage>
</organism>
<dbReference type="SMART" id="SM00345">
    <property type="entry name" value="HTH_GNTR"/>
    <property type="match status" value="1"/>
</dbReference>
<name>A0ABW2HHZ7_9ACTN</name>
<dbReference type="PANTHER" id="PTHR43537:SF44">
    <property type="entry name" value="GNTR FAMILY REGULATORY PROTEIN"/>
    <property type="match status" value="1"/>
</dbReference>
<evidence type="ECO:0000256" key="2">
    <source>
        <dbReference type="ARBA" id="ARBA00023125"/>
    </source>
</evidence>
<dbReference type="PROSITE" id="PS50949">
    <property type="entry name" value="HTH_GNTR"/>
    <property type="match status" value="1"/>
</dbReference>
<dbReference type="CDD" id="cd07377">
    <property type="entry name" value="WHTH_GntR"/>
    <property type="match status" value="1"/>
</dbReference>
<evidence type="ECO:0000259" key="4">
    <source>
        <dbReference type="PROSITE" id="PS50949"/>
    </source>
</evidence>
<feature type="domain" description="HTH gntR-type" evidence="4">
    <location>
        <begin position="8"/>
        <end position="76"/>
    </location>
</feature>
<evidence type="ECO:0000313" key="6">
    <source>
        <dbReference type="Proteomes" id="UP001596548"/>
    </source>
</evidence>
<keyword evidence="3" id="KW-0804">Transcription</keyword>
<evidence type="ECO:0000313" key="5">
    <source>
        <dbReference type="EMBL" id="MFC7272892.1"/>
    </source>
</evidence>
<sequence length="228" mass="23897">MPRLKPNVPLAEQVAGQIRRRIAGGEFPVGALLPTEQELSRELGVSRNSVREGIRSLVHAGLLGARAGYGTFVVATSDLAPTLARRLEHDRAADVAEVRLLLEREGARLAATRATPEQRRRLAEAIAARRAAASGPAYAAADIAFHHLLLEASGNALLAELYRGTGGNEQALLHLNSPTVDWPATVPGLAEIDAAHAAIVDAVLAGDPDAAAAAAEHTVRLAHEQAGL</sequence>
<keyword evidence="2" id="KW-0238">DNA-binding</keyword>
<proteinExistence type="predicted"/>
<keyword evidence="1" id="KW-0805">Transcription regulation</keyword>
<dbReference type="InterPro" id="IPR036388">
    <property type="entry name" value="WH-like_DNA-bd_sf"/>
</dbReference>
<protein>
    <submittedName>
        <fullName evidence="5">FadR/GntR family transcriptional regulator</fullName>
    </submittedName>
</protein>
<accession>A0ABW2HHZ7</accession>
<dbReference type="Gene3D" id="1.10.10.10">
    <property type="entry name" value="Winged helix-like DNA-binding domain superfamily/Winged helix DNA-binding domain"/>
    <property type="match status" value="1"/>
</dbReference>
<evidence type="ECO:0000256" key="3">
    <source>
        <dbReference type="ARBA" id="ARBA00023163"/>
    </source>
</evidence>
<dbReference type="PANTHER" id="PTHR43537">
    <property type="entry name" value="TRANSCRIPTIONAL REGULATOR, GNTR FAMILY"/>
    <property type="match status" value="1"/>
</dbReference>
<comment type="caution">
    <text evidence="5">The sequence shown here is derived from an EMBL/GenBank/DDBJ whole genome shotgun (WGS) entry which is preliminary data.</text>
</comment>
<dbReference type="InterPro" id="IPR011711">
    <property type="entry name" value="GntR_C"/>
</dbReference>
<dbReference type="Gene3D" id="1.20.120.530">
    <property type="entry name" value="GntR ligand-binding domain-like"/>
    <property type="match status" value="1"/>
</dbReference>
<dbReference type="RefSeq" id="WP_378964326.1">
    <property type="nucleotide sequence ID" value="NZ_JBHTBJ010000001.1"/>
</dbReference>
<dbReference type="Pfam" id="PF07729">
    <property type="entry name" value="FCD"/>
    <property type="match status" value="1"/>
</dbReference>
<dbReference type="Pfam" id="PF00392">
    <property type="entry name" value="GntR"/>
    <property type="match status" value="1"/>
</dbReference>
<reference evidence="6" key="1">
    <citation type="journal article" date="2019" name="Int. J. Syst. Evol. Microbiol.">
        <title>The Global Catalogue of Microorganisms (GCM) 10K type strain sequencing project: providing services to taxonomists for standard genome sequencing and annotation.</title>
        <authorList>
            <consortium name="The Broad Institute Genomics Platform"/>
            <consortium name="The Broad Institute Genome Sequencing Center for Infectious Disease"/>
            <person name="Wu L."/>
            <person name="Ma J."/>
        </authorList>
    </citation>
    <scope>NUCLEOTIDE SEQUENCE [LARGE SCALE GENOMIC DNA]</scope>
    <source>
        <strain evidence="6">XZYJT-10</strain>
    </source>
</reference>
<evidence type="ECO:0000256" key="1">
    <source>
        <dbReference type="ARBA" id="ARBA00023015"/>
    </source>
</evidence>
<dbReference type="InterPro" id="IPR000524">
    <property type="entry name" value="Tscrpt_reg_HTH_GntR"/>
</dbReference>
<dbReference type="InterPro" id="IPR008920">
    <property type="entry name" value="TF_FadR/GntR_C"/>
</dbReference>
<dbReference type="SMART" id="SM00895">
    <property type="entry name" value="FCD"/>
    <property type="match status" value="1"/>
</dbReference>
<keyword evidence="6" id="KW-1185">Reference proteome</keyword>
<dbReference type="SUPFAM" id="SSF46785">
    <property type="entry name" value="Winged helix' DNA-binding domain"/>
    <property type="match status" value="1"/>
</dbReference>